<dbReference type="InterPro" id="IPR029510">
    <property type="entry name" value="Ald_DH_CS_GLU"/>
</dbReference>
<dbReference type="FunFam" id="3.40.605.10:FF:000005">
    <property type="entry name" value="Succinate-semialdehyde dehydrogenase I"/>
    <property type="match status" value="1"/>
</dbReference>
<dbReference type="InterPro" id="IPR016160">
    <property type="entry name" value="Ald_DH_CS_CYS"/>
</dbReference>
<organism evidence="6 7">
    <name type="scientific">Candidatus Sulfuritelmatomonas gaucii</name>
    <dbReference type="NCBI Taxonomy" id="2043161"/>
    <lineage>
        <taxon>Bacteria</taxon>
        <taxon>Pseudomonadati</taxon>
        <taxon>Acidobacteriota</taxon>
        <taxon>Terriglobia</taxon>
        <taxon>Terriglobales</taxon>
        <taxon>Acidobacteriaceae</taxon>
        <taxon>Candidatus Sulfuritelmatomonas</taxon>
    </lineage>
</organism>
<keyword evidence="2 4" id="KW-0560">Oxidoreductase</keyword>
<evidence type="ECO:0000313" key="6">
    <source>
        <dbReference type="EMBL" id="SPE21028.1"/>
    </source>
</evidence>
<accession>A0A2N9LCP3</accession>
<dbReference type="EC" id="1.2.1.16" evidence="6"/>
<evidence type="ECO:0000259" key="5">
    <source>
        <dbReference type="Pfam" id="PF00171"/>
    </source>
</evidence>
<feature type="active site" evidence="3">
    <location>
        <position position="251"/>
    </location>
</feature>
<sequence length="480" mass="51440">MSEVQEKVHKVYLGGKWIETGEEIHVKNPATGETFASVAAVNRDQVRDAFTAAQASYPAWRGLTAKERGTLLLRIADEVHKRADEIARIITMENGKPLAQSKGEMAMTEDHLRWFAEEGRRAYGRLIPHQVQGKRNMVVRTPIGVVGAIAPWNFPLVLAVRKAAPALAAGCPVVLKPSSQTPLSTLAFAECVEAAGLPGGVFQVVVGSARMIAEEFLTNSICRKITFTGSTEVGRELIRGAAQSIKPLSLELGGLAPLLVFDDCNLDQAVEQTLIAKFRNTGQSCIAANRIYVQRSIHDEFLKRFVAGTQKLKTGPGLEPGVDVGPLINQQGLDAALAQVEEAVHGGAKVLCGGKRMAGLKGYFLEPTVIDGVTEASLCMREETFAPVAPFTTFATEDEAIELANASDYGLSAYAMTRDIGRIFRLAERIEAGTIGINDGAPTTSQSPFGGVKQSGWGRELGSEGLDAFLETKHVSLGGI</sequence>
<dbReference type="InterPro" id="IPR016161">
    <property type="entry name" value="Ald_DH/histidinol_DH"/>
</dbReference>
<dbReference type="InterPro" id="IPR016163">
    <property type="entry name" value="Ald_DH_C"/>
</dbReference>
<dbReference type="GO" id="GO:0004777">
    <property type="term" value="F:succinate-semialdehyde dehydrogenase (NAD+) activity"/>
    <property type="evidence" value="ECO:0007669"/>
    <property type="project" value="TreeGrafter"/>
</dbReference>
<dbReference type="Gene3D" id="3.40.309.10">
    <property type="entry name" value="Aldehyde Dehydrogenase, Chain A, domain 2"/>
    <property type="match status" value="1"/>
</dbReference>
<dbReference type="FunFam" id="3.40.309.10:FF:000004">
    <property type="entry name" value="Succinate-semialdehyde dehydrogenase I"/>
    <property type="match status" value="1"/>
</dbReference>
<dbReference type="InterPro" id="IPR016162">
    <property type="entry name" value="Ald_DH_N"/>
</dbReference>
<feature type="domain" description="Aldehyde dehydrogenase" evidence="5">
    <location>
        <begin position="17"/>
        <end position="475"/>
    </location>
</feature>
<evidence type="ECO:0000313" key="7">
    <source>
        <dbReference type="Proteomes" id="UP000239735"/>
    </source>
</evidence>
<evidence type="ECO:0000256" key="3">
    <source>
        <dbReference type="PROSITE-ProRule" id="PRU10007"/>
    </source>
</evidence>
<evidence type="ECO:0000256" key="2">
    <source>
        <dbReference type="ARBA" id="ARBA00023002"/>
    </source>
</evidence>
<dbReference type="PANTHER" id="PTHR43353:SF5">
    <property type="entry name" value="SUCCINATE-SEMIALDEHYDE DEHYDROGENASE, MITOCHONDRIAL"/>
    <property type="match status" value="1"/>
</dbReference>
<dbReference type="GO" id="GO:0009450">
    <property type="term" value="P:gamma-aminobutyric acid catabolic process"/>
    <property type="evidence" value="ECO:0007669"/>
    <property type="project" value="TreeGrafter"/>
</dbReference>
<dbReference type="CDD" id="cd07103">
    <property type="entry name" value="ALDH_F5_SSADH_GabD"/>
    <property type="match status" value="1"/>
</dbReference>
<dbReference type="InterPro" id="IPR015590">
    <property type="entry name" value="Aldehyde_DH_dom"/>
</dbReference>
<dbReference type="EMBL" id="OKRB01000086">
    <property type="protein sequence ID" value="SPE21028.1"/>
    <property type="molecule type" value="Genomic_DNA"/>
</dbReference>
<dbReference type="PANTHER" id="PTHR43353">
    <property type="entry name" value="SUCCINATE-SEMIALDEHYDE DEHYDROGENASE, MITOCHONDRIAL"/>
    <property type="match status" value="1"/>
</dbReference>
<dbReference type="Gene3D" id="3.40.605.10">
    <property type="entry name" value="Aldehyde Dehydrogenase, Chain A, domain 1"/>
    <property type="match status" value="1"/>
</dbReference>
<dbReference type="PROSITE" id="PS00070">
    <property type="entry name" value="ALDEHYDE_DEHYDR_CYS"/>
    <property type="match status" value="1"/>
</dbReference>
<comment type="similarity">
    <text evidence="1 4">Belongs to the aldehyde dehydrogenase family.</text>
</comment>
<protein>
    <submittedName>
        <fullName evidence="6">Succinate-semialdehyde dehydrogenase (NADP(+))</fullName>
        <ecNumber evidence="6">1.2.1.16</ecNumber>
    </submittedName>
</protein>
<dbReference type="FunFam" id="3.40.605.10:FF:000026">
    <property type="entry name" value="Aldehyde dehydrogenase, putative"/>
    <property type="match status" value="1"/>
</dbReference>
<dbReference type="OrthoDB" id="20170at2"/>
<dbReference type="InterPro" id="IPR050740">
    <property type="entry name" value="Aldehyde_DH_Superfamily"/>
</dbReference>
<gene>
    <name evidence="6" type="primary">ssdA</name>
    <name evidence="6" type="ORF">SBA5_30235</name>
</gene>
<name>A0A2N9LCP3_9BACT</name>
<reference evidence="7" key="1">
    <citation type="submission" date="2018-02" db="EMBL/GenBank/DDBJ databases">
        <authorList>
            <person name="Hausmann B."/>
        </authorList>
    </citation>
    <scope>NUCLEOTIDE SEQUENCE [LARGE SCALE GENOMIC DNA]</scope>
    <source>
        <strain evidence="7">Peat soil MAG SbA5</strain>
    </source>
</reference>
<proteinExistence type="inferred from homology"/>
<dbReference type="Pfam" id="PF00171">
    <property type="entry name" value="Aldedh"/>
    <property type="match status" value="1"/>
</dbReference>
<dbReference type="PROSITE" id="PS00687">
    <property type="entry name" value="ALDEHYDE_DEHYDR_GLU"/>
    <property type="match status" value="1"/>
</dbReference>
<dbReference type="SUPFAM" id="SSF53720">
    <property type="entry name" value="ALDH-like"/>
    <property type="match status" value="1"/>
</dbReference>
<evidence type="ECO:0000256" key="4">
    <source>
        <dbReference type="RuleBase" id="RU003345"/>
    </source>
</evidence>
<evidence type="ECO:0000256" key="1">
    <source>
        <dbReference type="ARBA" id="ARBA00009986"/>
    </source>
</evidence>
<dbReference type="AlphaFoldDB" id="A0A2N9LCP3"/>
<dbReference type="Proteomes" id="UP000239735">
    <property type="component" value="Unassembled WGS sequence"/>
</dbReference>